<dbReference type="Gene3D" id="2.120.10.10">
    <property type="match status" value="2"/>
</dbReference>
<evidence type="ECO:0000313" key="3">
    <source>
        <dbReference type="Proteomes" id="UP000199423"/>
    </source>
</evidence>
<sequence>MRVHIQMAILLLASIMPGSGAAVAHDANAHHGAPAACQTTALACASVITAAFGPDGKLWVTWIAGGRVSVASSADLGKTFADPVTLPKTDLPLDEGPDARPKIAIGQAGRVIVTYASRDEKYNGHAFIVRSGDGGKTFSTPQPITSDSPSQRFETAALDQDGRAFVTWIDKRNGAKAKKDGKPYAGAALAFAWDDRPGGTLQAATIARDNSCECCRIGVAFAGPGRPVVLFRNIFDGGIRDHAVITFADSKTPGPLYRVSDDDAKIDACPHQGPSLAIGPDGVYHATWFALGRKLKGLYYAHSNDDGKTFSEPMRLGDPNAQTSRPYVLATHGVVYLAYKSFDGAMTTIDLITSHDSGKTWSAPRSIAMTHDASDHPLLIASPAGAYLSWLTLQDGYRLIPLEPQS</sequence>
<dbReference type="SUPFAM" id="SSF50939">
    <property type="entry name" value="Sialidases"/>
    <property type="match status" value="1"/>
</dbReference>
<gene>
    <name evidence="2" type="ORF">SAMN04488557_1495</name>
</gene>
<protein>
    <recommendedName>
        <fullName evidence="4">BNR repeat-like domain-containing protein</fullName>
    </recommendedName>
</protein>
<accession>A0A1I7NBT8</accession>
<dbReference type="CDD" id="cd15482">
    <property type="entry name" value="Sialidase_non-viral"/>
    <property type="match status" value="2"/>
</dbReference>
<dbReference type="AlphaFoldDB" id="A0A1I7NBT8"/>
<organism evidence="2 3">
    <name type="scientific">Hyphomicrobium facile</name>
    <dbReference type="NCBI Taxonomy" id="51670"/>
    <lineage>
        <taxon>Bacteria</taxon>
        <taxon>Pseudomonadati</taxon>
        <taxon>Pseudomonadota</taxon>
        <taxon>Alphaproteobacteria</taxon>
        <taxon>Hyphomicrobiales</taxon>
        <taxon>Hyphomicrobiaceae</taxon>
        <taxon>Hyphomicrobium</taxon>
    </lineage>
</organism>
<dbReference type="EMBL" id="FPCH01000002">
    <property type="protein sequence ID" value="SFV32137.1"/>
    <property type="molecule type" value="Genomic_DNA"/>
</dbReference>
<dbReference type="InterPro" id="IPR036278">
    <property type="entry name" value="Sialidase_sf"/>
</dbReference>
<feature type="chain" id="PRO_5011459841" description="BNR repeat-like domain-containing protein" evidence="1">
    <location>
        <begin position="22"/>
        <end position="406"/>
    </location>
</feature>
<name>A0A1I7NBT8_9HYPH</name>
<evidence type="ECO:0008006" key="4">
    <source>
        <dbReference type="Google" id="ProtNLM"/>
    </source>
</evidence>
<dbReference type="STRING" id="51670.SAMN04488557_1495"/>
<keyword evidence="3" id="KW-1185">Reference proteome</keyword>
<keyword evidence="1" id="KW-0732">Signal</keyword>
<dbReference type="Proteomes" id="UP000199423">
    <property type="component" value="Unassembled WGS sequence"/>
</dbReference>
<feature type="signal peptide" evidence="1">
    <location>
        <begin position="1"/>
        <end position="21"/>
    </location>
</feature>
<evidence type="ECO:0000313" key="2">
    <source>
        <dbReference type="EMBL" id="SFV32137.1"/>
    </source>
</evidence>
<proteinExistence type="predicted"/>
<dbReference type="OrthoDB" id="9764969at2"/>
<reference evidence="3" key="1">
    <citation type="submission" date="2016-10" db="EMBL/GenBank/DDBJ databases">
        <authorList>
            <person name="Varghese N."/>
            <person name="Submissions S."/>
        </authorList>
    </citation>
    <scope>NUCLEOTIDE SEQUENCE [LARGE SCALE GENOMIC DNA]</scope>
    <source>
        <strain evidence="3">DSM 1565</strain>
    </source>
</reference>
<dbReference type="RefSeq" id="WP_092866684.1">
    <property type="nucleotide sequence ID" value="NZ_FPCH01000002.1"/>
</dbReference>
<evidence type="ECO:0000256" key="1">
    <source>
        <dbReference type="SAM" id="SignalP"/>
    </source>
</evidence>